<dbReference type="InterPro" id="IPR006311">
    <property type="entry name" value="TAT_signal"/>
</dbReference>
<dbReference type="SUPFAM" id="SSF56300">
    <property type="entry name" value="Metallo-dependent phosphatases"/>
    <property type="match status" value="1"/>
</dbReference>
<dbReference type="InterPro" id="IPR029052">
    <property type="entry name" value="Metallo-depent_PP-like"/>
</dbReference>
<evidence type="ECO:0000259" key="1">
    <source>
        <dbReference type="Pfam" id="PF00149"/>
    </source>
</evidence>
<accession>A0A1G7PDP3</accession>
<dbReference type="InterPro" id="IPR051918">
    <property type="entry name" value="STPP_CPPED1"/>
</dbReference>
<sequence length="308" mass="35342">MTNTVDSKKRRDLVKGIGLLAISLPLGVKREPNALAGPHEKKRVLRVAHITDVHIRPEYNAPERFGRCIEEIKKHKVDFFLNGGDSIFAADYNNITRERVNEQWAIWKNARERFKGYEVYSCLGNHDMWWACPDKSDSMYGKPHVIAQLEMPGRFYSFEKHGWHFIILDSNNDNAGSLDAEQRKWLENDLASLRRGTPVLCMSHYPILGVSTIMEGGNHTDARYITNLFNKHRDKTITCISGHIHLLDEAGYDGVRYYCNGALSGFWWEDGDSDSAAKCYYRETPPGYAILDLFEDGSVSNRYYPHSF</sequence>
<reference evidence="3" key="1">
    <citation type="submission" date="2016-10" db="EMBL/GenBank/DDBJ databases">
        <authorList>
            <person name="Varghese N."/>
            <person name="Submissions S."/>
        </authorList>
    </citation>
    <scope>NUCLEOTIDE SEQUENCE [LARGE SCALE GENOMIC DNA]</scope>
    <source>
        <strain evidence="3">Gh-67</strain>
    </source>
</reference>
<dbReference type="Pfam" id="PF00149">
    <property type="entry name" value="Metallophos"/>
    <property type="match status" value="1"/>
</dbReference>
<dbReference type="Gene3D" id="3.60.21.10">
    <property type="match status" value="1"/>
</dbReference>
<dbReference type="Proteomes" id="UP000199705">
    <property type="component" value="Unassembled WGS sequence"/>
</dbReference>
<dbReference type="RefSeq" id="WP_091162729.1">
    <property type="nucleotide sequence ID" value="NZ_FNCG01000001.1"/>
</dbReference>
<keyword evidence="3" id="KW-1185">Reference proteome</keyword>
<protein>
    <submittedName>
        <fullName evidence="2">Calcineurin-like phosphoesterase</fullName>
    </submittedName>
</protein>
<evidence type="ECO:0000313" key="2">
    <source>
        <dbReference type="EMBL" id="SDF84365.1"/>
    </source>
</evidence>
<gene>
    <name evidence="2" type="ORF">SAMN05192573_101522</name>
</gene>
<dbReference type="PANTHER" id="PTHR43143">
    <property type="entry name" value="METALLOPHOSPHOESTERASE, CALCINEURIN SUPERFAMILY"/>
    <property type="match status" value="1"/>
</dbReference>
<proteinExistence type="predicted"/>
<dbReference type="InterPro" id="IPR004843">
    <property type="entry name" value="Calcineurin-like_PHP"/>
</dbReference>
<dbReference type="GO" id="GO:0016787">
    <property type="term" value="F:hydrolase activity"/>
    <property type="evidence" value="ECO:0007669"/>
    <property type="project" value="InterPro"/>
</dbReference>
<dbReference type="AlphaFoldDB" id="A0A1G7PDP3"/>
<organism evidence="2 3">
    <name type="scientific">Mucilaginibacter gossypii</name>
    <dbReference type="NCBI Taxonomy" id="551996"/>
    <lineage>
        <taxon>Bacteria</taxon>
        <taxon>Pseudomonadati</taxon>
        <taxon>Bacteroidota</taxon>
        <taxon>Sphingobacteriia</taxon>
        <taxon>Sphingobacteriales</taxon>
        <taxon>Sphingobacteriaceae</taxon>
        <taxon>Mucilaginibacter</taxon>
    </lineage>
</organism>
<feature type="domain" description="Calcineurin-like phosphoesterase" evidence="1">
    <location>
        <begin position="45"/>
        <end position="245"/>
    </location>
</feature>
<evidence type="ECO:0000313" key="3">
    <source>
        <dbReference type="Proteomes" id="UP000199705"/>
    </source>
</evidence>
<dbReference type="STRING" id="551996.SAMN05192573_101522"/>
<dbReference type="EMBL" id="FNCG01000001">
    <property type="protein sequence ID" value="SDF84365.1"/>
    <property type="molecule type" value="Genomic_DNA"/>
</dbReference>
<dbReference type="PROSITE" id="PS51318">
    <property type="entry name" value="TAT"/>
    <property type="match status" value="1"/>
</dbReference>
<dbReference type="PANTHER" id="PTHR43143:SF1">
    <property type="entry name" value="SERINE_THREONINE-PROTEIN PHOSPHATASE CPPED1"/>
    <property type="match status" value="1"/>
</dbReference>
<name>A0A1G7PDP3_9SPHI</name>